<evidence type="ECO:0008006" key="3">
    <source>
        <dbReference type="Google" id="ProtNLM"/>
    </source>
</evidence>
<organism evidence="1 2">
    <name type="scientific">Sphagnurus paluster</name>
    <dbReference type="NCBI Taxonomy" id="117069"/>
    <lineage>
        <taxon>Eukaryota</taxon>
        <taxon>Fungi</taxon>
        <taxon>Dikarya</taxon>
        <taxon>Basidiomycota</taxon>
        <taxon>Agaricomycotina</taxon>
        <taxon>Agaricomycetes</taxon>
        <taxon>Agaricomycetidae</taxon>
        <taxon>Agaricales</taxon>
        <taxon>Tricholomatineae</taxon>
        <taxon>Lyophyllaceae</taxon>
        <taxon>Sphagnurus</taxon>
    </lineage>
</organism>
<reference evidence="1" key="1">
    <citation type="submission" date="2021-02" db="EMBL/GenBank/DDBJ databases">
        <authorList>
            <person name="Nieuwenhuis M."/>
            <person name="Van De Peppel L.J.J."/>
        </authorList>
    </citation>
    <scope>NUCLEOTIDE SEQUENCE</scope>
    <source>
        <strain evidence="1">D49</strain>
    </source>
</reference>
<dbReference type="EMBL" id="JABCKI010006097">
    <property type="protein sequence ID" value="KAG5635420.1"/>
    <property type="molecule type" value="Genomic_DNA"/>
</dbReference>
<sequence length="571" mass="64898">MCYKISDLEDIMNTLSRNNQRPSPHQSQTISAFISNRGADLARTQVDICLVQLKVNQLLTEMKDLQSKTIQIKEEIQKCKPYLTTVRLLPPEILIKIFLHSIISGLEWGFPRRRSYPPLSVSQVCSSWRQASLMCPQLWSMTAISFHKYRYIIPGRAGRAIELINQWYSRAKGCPLAFSLYYDAFANSDGKDLTDVTYALLPFSQRIYSLRFKVDKWDRVATFLLQCSAPMLALEKLEISTIYQTSEHLSVRLFRDAPALRDVTLGISSSVVAMPPDFEFPWAQLTRLVLEEITDSAFYHIFTQCRSLVRASFRVNLDRGSQLSFPGELPDRFVFQNLEALRLQFCEYERGSSITMNAVSFPVMKNFELSAMESSFLNSIHTIATLLNTHSPTSAALLTCLVLTNVEVDHYHFATMLGACLALEKLAVESHPDLEDDTLIALLGDTRASSPPAPSLPNLTAFALVANDQIFDTLPQQLSRLVYKWSSNPARRRPFNAVFVYYDDVNGYYEPKGVFQELRELLGPWRINNPVQSIAESGMILRTRMISKILNDLGPPVEIFNLSSELKWLEV</sequence>
<dbReference type="OrthoDB" id="2269034at2759"/>
<comment type="caution">
    <text evidence="1">The sequence shown here is derived from an EMBL/GenBank/DDBJ whole genome shotgun (WGS) entry which is preliminary data.</text>
</comment>
<dbReference type="Gene3D" id="3.80.10.10">
    <property type="entry name" value="Ribonuclease Inhibitor"/>
    <property type="match status" value="1"/>
</dbReference>
<proteinExistence type="predicted"/>
<accession>A0A9P7FQG5</accession>
<dbReference type="Gene3D" id="1.20.1280.50">
    <property type="match status" value="1"/>
</dbReference>
<evidence type="ECO:0000313" key="2">
    <source>
        <dbReference type="Proteomes" id="UP000717328"/>
    </source>
</evidence>
<dbReference type="InterPro" id="IPR032675">
    <property type="entry name" value="LRR_dom_sf"/>
</dbReference>
<reference evidence="1" key="2">
    <citation type="submission" date="2021-10" db="EMBL/GenBank/DDBJ databases">
        <title>Phylogenomics reveals ancestral predisposition of the termite-cultivated fungus Termitomyces towards a domesticated lifestyle.</title>
        <authorList>
            <person name="Auxier B."/>
            <person name="Grum-Grzhimaylo A."/>
            <person name="Cardenas M.E."/>
            <person name="Lodge J.D."/>
            <person name="Laessoe T."/>
            <person name="Pedersen O."/>
            <person name="Smith M.E."/>
            <person name="Kuyper T.W."/>
            <person name="Franco-Molano E.A."/>
            <person name="Baroni T.J."/>
            <person name="Aanen D.K."/>
        </authorList>
    </citation>
    <scope>NUCLEOTIDE SEQUENCE</scope>
    <source>
        <strain evidence="1">D49</strain>
    </source>
</reference>
<protein>
    <recommendedName>
        <fullName evidence="3">F-box domain-containing protein</fullName>
    </recommendedName>
</protein>
<name>A0A9P7FQG5_9AGAR</name>
<keyword evidence="2" id="KW-1185">Reference proteome</keyword>
<gene>
    <name evidence="1" type="ORF">H0H81_011325</name>
</gene>
<dbReference type="AlphaFoldDB" id="A0A9P7FQG5"/>
<dbReference type="Proteomes" id="UP000717328">
    <property type="component" value="Unassembled WGS sequence"/>
</dbReference>
<evidence type="ECO:0000313" key="1">
    <source>
        <dbReference type="EMBL" id="KAG5635420.1"/>
    </source>
</evidence>